<dbReference type="CDD" id="cd00914">
    <property type="entry name" value="PCD_DCoH_subfamily_b"/>
    <property type="match status" value="1"/>
</dbReference>
<keyword evidence="3 4" id="KW-0456">Lyase</keyword>
<dbReference type="PANTHER" id="PTHR12599">
    <property type="entry name" value="PTERIN-4-ALPHA-CARBINOLAMINE DEHYDRATASE"/>
    <property type="match status" value="1"/>
</dbReference>
<dbReference type="EC" id="4.2.1.96" evidence="4"/>
<gene>
    <name evidence="5" type="ORF">SNR37_003679</name>
</gene>
<name>A0ABU7G4A8_9ALTE</name>
<dbReference type="SUPFAM" id="SSF55248">
    <property type="entry name" value="PCD-like"/>
    <property type="match status" value="1"/>
</dbReference>
<dbReference type="EMBL" id="JAYDYW010000007">
    <property type="protein sequence ID" value="MEE1674242.1"/>
    <property type="molecule type" value="Genomic_DNA"/>
</dbReference>
<dbReference type="GO" id="GO:0008124">
    <property type="term" value="F:4-alpha-hydroxytetrahydrobiopterin dehydratase activity"/>
    <property type="evidence" value="ECO:0007669"/>
    <property type="project" value="UniProtKB-EC"/>
</dbReference>
<comment type="catalytic activity">
    <reaction evidence="1 4">
        <text>(4aS,6R)-4a-hydroxy-L-erythro-5,6,7,8-tetrahydrobiopterin = (6R)-L-erythro-6,7-dihydrobiopterin + H2O</text>
        <dbReference type="Rhea" id="RHEA:11920"/>
        <dbReference type="ChEBI" id="CHEBI:15377"/>
        <dbReference type="ChEBI" id="CHEBI:15642"/>
        <dbReference type="ChEBI" id="CHEBI:43120"/>
        <dbReference type="EC" id="4.2.1.96"/>
    </reaction>
</comment>
<sequence>MSEHALSQPAIHLALKHLPTWQYQNNFIVNSYRFKNFVQAFEFMGRVADYAEQQNHHPDWSNCYNKVDISLTTHELGGVSERDFKLATLIEDLYQQYYLTK</sequence>
<dbReference type="RefSeq" id="WP_329775400.1">
    <property type="nucleotide sequence ID" value="NZ_JAYDYW010000007.1"/>
</dbReference>
<reference evidence="5 6" key="2">
    <citation type="submission" date="2023-12" db="EMBL/GenBank/DDBJ databases">
        <authorList>
            <consortium name="Cladostephus spongiosus"/>
            <person name="Lorente B."/>
            <person name="Cabral C."/>
            <person name="Frias J."/>
            <person name="Faria J."/>
            <person name="Toubarro D."/>
        </authorList>
    </citation>
    <scope>NUCLEOTIDE SEQUENCE [LARGE SCALE GENOMIC DNA]</scope>
    <source>
        <strain evidence="5 6">ZMCS4</strain>
    </source>
</reference>
<evidence type="ECO:0000313" key="5">
    <source>
        <dbReference type="EMBL" id="MEE1674242.1"/>
    </source>
</evidence>
<accession>A0ABU7G4A8</accession>
<evidence type="ECO:0000256" key="3">
    <source>
        <dbReference type="ARBA" id="ARBA00023239"/>
    </source>
</evidence>
<dbReference type="InterPro" id="IPR036428">
    <property type="entry name" value="PCD_sf"/>
</dbReference>
<dbReference type="NCBIfam" id="NF002017">
    <property type="entry name" value="PRK00823.1-2"/>
    <property type="match status" value="1"/>
</dbReference>
<dbReference type="HAMAP" id="MF_00434">
    <property type="entry name" value="Pterin_4_alpha"/>
    <property type="match status" value="1"/>
</dbReference>
<dbReference type="Gene3D" id="3.30.1360.20">
    <property type="entry name" value="Transcriptional coactivator/pterin dehydratase"/>
    <property type="match status" value="1"/>
</dbReference>
<evidence type="ECO:0000313" key="6">
    <source>
        <dbReference type="Proteomes" id="UP001310248"/>
    </source>
</evidence>
<evidence type="ECO:0000256" key="2">
    <source>
        <dbReference type="ARBA" id="ARBA00006472"/>
    </source>
</evidence>
<dbReference type="InterPro" id="IPR001533">
    <property type="entry name" value="Pterin_deHydtase"/>
</dbReference>
<dbReference type="Pfam" id="PF01329">
    <property type="entry name" value="Pterin_4a"/>
    <property type="match status" value="1"/>
</dbReference>
<dbReference type="PANTHER" id="PTHR12599:SF0">
    <property type="entry name" value="PTERIN-4-ALPHA-CARBINOLAMINE DEHYDRATASE"/>
    <property type="match status" value="1"/>
</dbReference>
<proteinExistence type="inferred from homology"/>
<dbReference type="NCBIfam" id="NF002018">
    <property type="entry name" value="PRK00823.1-3"/>
    <property type="match status" value="1"/>
</dbReference>
<dbReference type="Proteomes" id="UP001310248">
    <property type="component" value="Unassembled WGS sequence"/>
</dbReference>
<evidence type="ECO:0000256" key="4">
    <source>
        <dbReference type="HAMAP-Rule" id="MF_00434"/>
    </source>
</evidence>
<comment type="caution">
    <text evidence="5">The sequence shown here is derived from an EMBL/GenBank/DDBJ whole genome shotgun (WGS) entry which is preliminary data.</text>
</comment>
<keyword evidence="6" id="KW-1185">Reference proteome</keyword>
<reference evidence="6" key="1">
    <citation type="submission" date="2023-07" db="EMBL/GenBank/DDBJ databases">
        <title>Draft genome sequence of Agarivorans aestuarii strain ZMCS4, a CAZymes producing bacteria isolated from the marine brown algae Clodostephus spongiosus.</title>
        <authorList>
            <person name="Lorente B."/>
            <person name="Cabral C."/>
            <person name="Frias J."/>
            <person name="Faria J."/>
            <person name="Toubarro D."/>
        </authorList>
    </citation>
    <scope>NUCLEOTIDE SEQUENCE [LARGE SCALE GENOMIC DNA]</scope>
    <source>
        <strain evidence="6">ZMCS4</strain>
    </source>
</reference>
<organism evidence="5 6">
    <name type="scientific">Agarivorans aestuarii</name>
    <dbReference type="NCBI Taxonomy" id="1563703"/>
    <lineage>
        <taxon>Bacteria</taxon>
        <taxon>Pseudomonadati</taxon>
        <taxon>Pseudomonadota</taxon>
        <taxon>Gammaproteobacteria</taxon>
        <taxon>Alteromonadales</taxon>
        <taxon>Alteromonadaceae</taxon>
        <taxon>Agarivorans</taxon>
    </lineage>
</organism>
<evidence type="ECO:0000256" key="1">
    <source>
        <dbReference type="ARBA" id="ARBA00001554"/>
    </source>
</evidence>
<protein>
    <recommendedName>
        <fullName evidence="4">Putative pterin-4-alpha-carbinolamine dehydratase</fullName>
        <shortName evidence="4">PHS</shortName>
        <ecNumber evidence="4">4.2.1.96</ecNumber>
    </recommendedName>
    <alternativeName>
        <fullName evidence="4">4-alpha-hydroxy-tetrahydropterin dehydratase</fullName>
    </alternativeName>
    <alternativeName>
        <fullName evidence="4">Pterin carbinolamine dehydratase</fullName>
        <shortName evidence="4">PCD</shortName>
    </alternativeName>
</protein>
<comment type="similarity">
    <text evidence="2 4">Belongs to the pterin-4-alpha-carbinolamine dehydratase family.</text>
</comment>